<evidence type="ECO:0000313" key="2">
    <source>
        <dbReference type="Proteomes" id="UP000202031"/>
    </source>
</evidence>
<name>A0A1X9SM08_9BACT</name>
<accession>A0A1X9SM08</accession>
<gene>
    <name evidence="1" type="ORF">CLAN_0528</name>
</gene>
<evidence type="ECO:0000313" key="1">
    <source>
        <dbReference type="EMBL" id="ARQ97277.1"/>
    </source>
</evidence>
<dbReference type="Proteomes" id="UP000202031">
    <property type="component" value="Chromosome"/>
</dbReference>
<organism evidence="1 2">
    <name type="scientific">Campylobacter lanienae NCTC 13004</name>
    <dbReference type="NCBI Taxonomy" id="1031753"/>
    <lineage>
        <taxon>Bacteria</taxon>
        <taxon>Pseudomonadati</taxon>
        <taxon>Campylobacterota</taxon>
        <taxon>Epsilonproteobacteria</taxon>
        <taxon>Campylobacterales</taxon>
        <taxon>Campylobacteraceae</taxon>
        <taxon>Campylobacter</taxon>
    </lineage>
</organism>
<dbReference type="EMBL" id="CP015578">
    <property type="protein sequence ID" value="ARQ97277.1"/>
    <property type="molecule type" value="Genomic_DNA"/>
</dbReference>
<proteinExistence type="predicted"/>
<reference evidence="2" key="2">
    <citation type="journal article" date="2017" name="Genome Biol. Evol.">
        <title>Comparative genomic analysis identifies a Campylobacter clade deficient in selenium metabolism.</title>
        <authorList>
            <person name="Miller W.G."/>
            <person name="Yee E."/>
            <person name="Lopes B.S."/>
            <person name="Chapman M.H."/>
            <person name="Huynh S."/>
            <person name="Bono J.L."/>
            <person name="Parker C.T."/>
            <person name="Strachan N.J.C."/>
            <person name="Forbes K.J."/>
        </authorList>
    </citation>
    <scope>NUCLEOTIDE SEQUENCE [LARGE SCALE GENOMIC DNA]</scope>
    <source>
        <strain evidence="2">NCTC 13004</strain>
    </source>
</reference>
<sequence length="49" mass="5669">MSKYTLKTKDELIELVKDVNLILSYINTSSVTNMSGMFYGYKINDEIPF</sequence>
<dbReference type="KEGG" id="clx:CLAN_0528"/>
<protein>
    <submittedName>
        <fullName evidence="1">Uncharacterized protein</fullName>
    </submittedName>
</protein>
<dbReference type="RefSeq" id="WP_167368921.1">
    <property type="nucleotide sequence ID" value="NZ_CP015578.1"/>
</dbReference>
<dbReference type="AlphaFoldDB" id="A0A1X9SM08"/>
<reference evidence="2" key="1">
    <citation type="journal article" date="2017" name="Genome Biol. Evol.">
        <title>Comparative Genomic Analysis Identifies a Campylobacter Clade Deficient in Selenium Metabolism.</title>
        <authorList>
            <person name="Miller W.G."/>
            <person name="Yee E."/>
            <person name="Lopes B.S."/>
            <person name="Chapman M.H."/>
            <person name="Huynh S."/>
            <person name="Bono J.L."/>
            <person name="Parker C.T."/>
            <person name="Strachan N.J.C."/>
            <person name="Forbes K.J."/>
        </authorList>
    </citation>
    <scope>NUCLEOTIDE SEQUENCE [LARGE SCALE GENOMIC DNA]</scope>
    <source>
        <strain evidence="2">NCTC 13004</strain>
    </source>
</reference>
<dbReference type="GeneID" id="46922112"/>